<keyword evidence="2 4" id="KW-0732">Signal</keyword>
<reference evidence="5 6" key="1">
    <citation type="submission" date="2013-11" db="EMBL/GenBank/DDBJ databases">
        <title>Genome sequencing of Stegodyphus mimosarum.</title>
        <authorList>
            <person name="Bechsgaard J."/>
        </authorList>
    </citation>
    <scope>NUCLEOTIDE SEQUENCE [LARGE SCALE GENOMIC DNA]</scope>
</reference>
<name>A0A087UKH0_STEMI</name>
<dbReference type="InterPro" id="IPR050328">
    <property type="entry name" value="Dev_Immune_Receptor"/>
</dbReference>
<dbReference type="Proteomes" id="UP000054359">
    <property type="component" value="Unassembled WGS sequence"/>
</dbReference>
<accession>A0A087UKH0</accession>
<dbReference type="SUPFAM" id="SSF52058">
    <property type="entry name" value="L domain-like"/>
    <property type="match status" value="2"/>
</dbReference>
<keyword evidence="6" id="KW-1185">Reference proteome</keyword>
<evidence type="ECO:0000256" key="4">
    <source>
        <dbReference type="SAM" id="SignalP"/>
    </source>
</evidence>
<evidence type="ECO:0000256" key="3">
    <source>
        <dbReference type="ARBA" id="ARBA00022737"/>
    </source>
</evidence>
<organism evidence="5 6">
    <name type="scientific">Stegodyphus mimosarum</name>
    <name type="common">African social velvet spider</name>
    <dbReference type="NCBI Taxonomy" id="407821"/>
    <lineage>
        <taxon>Eukaryota</taxon>
        <taxon>Metazoa</taxon>
        <taxon>Ecdysozoa</taxon>
        <taxon>Arthropoda</taxon>
        <taxon>Chelicerata</taxon>
        <taxon>Arachnida</taxon>
        <taxon>Araneae</taxon>
        <taxon>Araneomorphae</taxon>
        <taxon>Entelegynae</taxon>
        <taxon>Eresoidea</taxon>
        <taxon>Eresidae</taxon>
        <taxon>Stegodyphus</taxon>
    </lineage>
</organism>
<dbReference type="PANTHER" id="PTHR24373">
    <property type="entry name" value="SLIT RELATED LEUCINE-RICH REPEAT NEURONAL PROTEIN"/>
    <property type="match status" value="1"/>
</dbReference>
<feature type="non-terminal residue" evidence="5">
    <location>
        <position position="607"/>
    </location>
</feature>
<dbReference type="GO" id="GO:0031012">
    <property type="term" value="C:extracellular matrix"/>
    <property type="evidence" value="ECO:0007669"/>
    <property type="project" value="TreeGrafter"/>
</dbReference>
<evidence type="ECO:0000256" key="2">
    <source>
        <dbReference type="ARBA" id="ARBA00022729"/>
    </source>
</evidence>
<dbReference type="STRING" id="407821.A0A087UKH0"/>
<protein>
    <submittedName>
        <fullName evidence="5">Insulin-like growth factor-binding protein complex acid labile subunit</fullName>
    </submittedName>
</protein>
<dbReference type="EMBL" id="KK120244">
    <property type="protein sequence ID" value="KFM77859.1"/>
    <property type="molecule type" value="Genomic_DNA"/>
</dbReference>
<evidence type="ECO:0000313" key="6">
    <source>
        <dbReference type="Proteomes" id="UP000054359"/>
    </source>
</evidence>
<evidence type="ECO:0000256" key="1">
    <source>
        <dbReference type="ARBA" id="ARBA00022614"/>
    </source>
</evidence>
<dbReference type="InterPro" id="IPR032675">
    <property type="entry name" value="LRR_dom_sf"/>
</dbReference>
<gene>
    <name evidence="5" type="ORF">X975_23536</name>
</gene>
<dbReference type="SMART" id="SM00369">
    <property type="entry name" value="LRR_TYP"/>
    <property type="match status" value="6"/>
</dbReference>
<dbReference type="Pfam" id="PF13855">
    <property type="entry name" value="LRR_8"/>
    <property type="match status" value="3"/>
</dbReference>
<dbReference type="AlphaFoldDB" id="A0A087UKH0"/>
<feature type="signal peptide" evidence="4">
    <location>
        <begin position="1"/>
        <end position="21"/>
    </location>
</feature>
<dbReference type="OrthoDB" id="676979at2759"/>
<evidence type="ECO:0000313" key="5">
    <source>
        <dbReference type="EMBL" id="KFM77859.1"/>
    </source>
</evidence>
<sequence length="607" mass="69603">MKFLDFVVIFFTTDIIFVCYSDNILPTELDITNNKQKQKYDSKYLSEQDANGVDQVSTDMTETSNAEISSTANNSSITSIQFTEMKNVPKANVESNIFTKGWNTSEISSNFSSNRNFKNSNFSHSDIDTKGLTYESSENNSFPRVKVESKFRNNCVEAKLFGMRKHQQQNKPLDKDSSVVSTEPALSDFWYDVLKGNFSCSIQQYEDVSISCSNISMYEISVFLPTDTVTLAISNCLQVILSKPLFPHLKKLRSLKLTNNHHRYITRAFMGLESLEELDLSRNNIIVVKHAFTYIPMLKSLNLTHNSVIRIETIASGLKTLTHFENLTLDENTDITRILKNDLVPLKNTKLTYLSLFNTTIEIIEKNAFDCLPYLKILDLSVNYVNEIAMANVTSSLNNTSIKFLFMRNLVLLNSFPYDALKFLQNTTIFRLDLAYNYFPAVEIFPYIPTLESLWLPRCSVQDIKSGAFKNLPNLKELVLNNHELREFPSEIARTTNLEILDLNNQISMSRLIFDIKDFIFVNMTQLEQLNLAHVSLDPILSRYAFFGLYSLKLLTLGDTMLEAIHEYAFETLASLLVLDLQGNNLRFLKNYTFSGLQNLRHLYLSR</sequence>
<dbReference type="Gene3D" id="3.80.10.10">
    <property type="entry name" value="Ribonuclease Inhibitor"/>
    <property type="match status" value="4"/>
</dbReference>
<keyword evidence="3" id="KW-0677">Repeat</keyword>
<proteinExistence type="predicted"/>
<dbReference type="GO" id="GO:0005615">
    <property type="term" value="C:extracellular space"/>
    <property type="evidence" value="ECO:0007669"/>
    <property type="project" value="TreeGrafter"/>
</dbReference>
<keyword evidence="1" id="KW-0433">Leucine-rich repeat</keyword>
<dbReference type="PANTHER" id="PTHR24373:SF370">
    <property type="entry name" value="FISH-LIPS, ISOFORM E"/>
    <property type="match status" value="1"/>
</dbReference>
<feature type="chain" id="PRO_5001830588" evidence="4">
    <location>
        <begin position="22"/>
        <end position="607"/>
    </location>
</feature>
<dbReference type="InterPro" id="IPR001611">
    <property type="entry name" value="Leu-rich_rpt"/>
</dbReference>
<dbReference type="InterPro" id="IPR003591">
    <property type="entry name" value="Leu-rich_rpt_typical-subtyp"/>
</dbReference>